<reference evidence="1 2" key="1">
    <citation type="submission" date="2017-10" db="EMBL/GenBank/DDBJ databases">
        <authorList>
            <person name="Regsiter A."/>
            <person name="William W."/>
        </authorList>
    </citation>
    <scope>NUCLEOTIDE SEQUENCE [LARGE SCALE GENOMIC DNA]</scope>
    <source>
        <strain evidence="1 2">CFBP7430</strain>
    </source>
</reference>
<evidence type="ECO:0000313" key="1">
    <source>
        <dbReference type="EMBL" id="SON84569.1"/>
    </source>
</evidence>
<dbReference type="EMBL" id="OCYS01000070">
    <property type="protein sequence ID" value="SON84569.1"/>
    <property type="molecule type" value="Genomic_DNA"/>
</dbReference>
<name>A0AB38DWQ3_XANCH</name>
<gene>
    <name evidence="1" type="ORF">XAP7430_180008</name>
</gene>
<organism evidence="1 2">
    <name type="scientific">Xanthomonas campestris pv. phaseoli</name>
    <dbReference type="NCBI Taxonomy" id="317013"/>
    <lineage>
        <taxon>Bacteria</taxon>
        <taxon>Pseudomonadati</taxon>
        <taxon>Pseudomonadota</taxon>
        <taxon>Gammaproteobacteria</taxon>
        <taxon>Lysobacterales</taxon>
        <taxon>Lysobacteraceae</taxon>
        <taxon>Xanthomonas</taxon>
    </lineage>
</organism>
<evidence type="ECO:0000313" key="2">
    <source>
        <dbReference type="Proteomes" id="UP000234166"/>
    </source>
</evidence>
<proteinExistence type="predicted"/>
<dbReference type="RefSeq" id="WP_160300327.1">
    <property type="nucleotide sequence ID" value="NZ_JAGHYE010000119.1"/>
</dbReference>
<protein>
    <submittedName>
        <fullName evidence="1">Uncharacterized protein</fullName>
    </submittedName>
</protein>
<comment type="caution">
    <text evidence="1">The sequence shown here is derived from an EMBL/GenBank/DDBJ whole genome shotgun (WGS) entry which is preliminary data.</text>
</comment>
<dbReference type="Proteomes" id="UP000234166">
    <property type="component" value="Unassembled WGS sequence"/>
</dbReference>
<dbReference type="AlphaFoldDB" id="A0AB38DWQ3"/>
<accession>A0AB38DWQ3</accession>
<sequence length="47" mass="5168">MPDFVEGYLQGLQQLEDQLRAAGELTDNIAEQITTLRQAATDSMTAL</sequence>